<dbReference type="GO" id="GO:0045943">
    <property type="term" value="P:positive regulation of transcription by RNA polymerase I"/>
    <property type="evidence" value="ECO:0007669"/>
    <property type="project" value="TreeGrafter"/>
</dbReference>
<dbReference type="InterPro" id="IPR001680">
    <property type="entry name" value="WD40_rpt"/>
</dbReference>
<evidence type="ECO:0000256" key="3">
    <source>
        <dbReference type="ARBA" id="ARBA00022574"/>
    </source>
</evidence>
<sequence>MAAQVVPLPQLKLPTGPAPFTAEQRYWKSFKNQRSHTTTASWGVTHISFPGAAAAAAAAGGSSTTAATTTSSLSSSATAATKANDLFAVTAGPRVDLYSIRKREPVKTIGRFEAVARSGEIRPDGRVLVAGDDSGKMQVFDVAGGSRPVVLRTWHTHKQPTWVTRWAPASLTTLMSASDDKTVRLWDLTSPDPARTFVGHQDYVRAGAFLPASTTTGGGGGTSSNHLLVTGAYDATVRLWDARAPGGAVLTFQHAAPVEAAPDHSPLTTLTLLTALRHRSALREALADRDEATVQPVLRWVCRHIVDPRFTAACTDVGLHLLDLYAAYAGASPELAAGFQLLWKKVRREVEQAQLACQTSGMVENLMMSAVA</sequence>
<keyword evidence="4" id="KW-0677">Repeat</keyword>
<dbReference type="Pfam" id="PF00400">
    <property type="entry name" value="WD40"/>
    <property type="match status" value="2"/>
</dbReference>
<dbReference type="AlphaFoldDB" id="A0A167X7Q6"/>
<reference evidence="8 9" key="1">
    <citation type="journal article" date="2016" name="Genome Biol. Evol.">
        <title>Divergent and convergent evolution of fungal pathogenicity.</title>
        <authorList>
            <person name="Shang Y."/>
            <person name="Xiao G."/>
            <person name="Zheng P."/>
            <person name="Cen K."/>
            <person name="Zhan S."/>
            <person name="Wang C."/>
        </authorList>
    </citation>
    <scope>NUCLEOTIDE SEQUENCE [LARGE SCALE GENOMIC DNA]</scope>
    <source>
        <strain evidence="8 9">RCEF 264</strain>
    </source>
</reference>
<keyword evidence="9" id="KW-1185">Reference proteome</keyword>
<dbReference type="InterPro" id="IPR018983">
    <property type="entry name" value="U3_snoRNA-assocProt_15_C"/>
</dbReference>
<dbReference type="InterPro" id="IPR020472">
    <property type="entry name" value="WD40_PAC1"/>
</dbReference>
<evidence type="ECO:0000256" key="1">
    <source>
        <dbReference type="ARBA" id="ARBA00004604"/>
    </source>
</evidence>
<dbReference type="PROSITE" id="PS50082">
    <property type="entry name" value="WD_REPEATS_2"/>
    <property type="match status" value="2"/>
</dbReference>
<dbReference type="Gene3D" id="2.130.10.10">
    <property type="entry name" value="YVTN repeat-like/Quinoprotein amine dehydrogenase"/>
    <property type="match status" value="1"/>
</dbReference>
<evidence type="ECO:0000259" key="7">
    <source>
        <dbReference type="Pfam" id="PF09384"/>
    </source>
</evidence>
<evidence type="ECO:0000256" key="2">
    <source>
        <dbReference type="ARBA" id="ARBA00022552"/>
    </source>
</evidence>
<evidence type="ECO:0000256" key="4">
    <source>
        <dbReference type="ARBA" id="ARBA00022737"/>
    </source>
</evidence>
<dbReference type="SMART" id="SM00320">
    <property type="entry name" value="WD40"/>
    <property type="match status" value="3"/>
</dbReference>
<evidence type="ECO:0000313" key="8">
    <source>
        <dbReference type="EMBL" id="OAA64634.1"/>
    </source>
</evidence>
<dbReference type="Proteomes" id="UP000076874">
    <property type="component" value="Unassembled WGS sequence"/>
</dbReference>
<dbReference type="EMBL" id="AZHD01000004">
    <property type="protein sequence ID" value="OAA64634.1"/>
    <property type="molecule type" value="Genomic_DNA"/>
</dbReference>
<organism evidence="8 9">
    <name type="scientific">Niveomyces insectorum RCEF 264</name>
    <dbReference type="NCBI Taxonomy" id="1081102"/>
    <lineage>
        <taxon>Eukaryota</taxon>
        <taxon>Fungi</taxon>
        <taxon>Dikarya</taxon>
        <taxon>Ascomycota</taxon>
        <taxon>Pezizomycotina</taxon>
        <taxon>Sordariomycetes</taxon>
        <taxon>Hypocreomycetidae</taxon>
        <taxon>Hypocreales</taxon>
        <taxon>Cordycipitaceae</taxon>
        <taxon>Niveomyces</taxon>
    </lineage>
</organism>
<protein>
    <submittedName>
        <fullName evidence="8">Small nucleolar ribonucleoprotein complex subunit</fullName>
    </submittedName>
</protein>
<keyword evidence="2" id="KW-0698">rRNA processing</keyword>
<keyword evidence="3 6" id="KW-0853">WD repeat</keyword>
<feature type="repeat" description="WD" evidence="6">
    <location>
        <begin position="154"/>
        <end position="196"/>
    </location>
</feature>
<evidence type="ECO:0000256" key="6">
    <source>
        <dbReference type="PROSITE-ProRule" id="PRU00221"/>
    </source>
</evidence>
<dbReference type="GO" id="GO:1990904">
    <property type="term" value="C:ribonucleoprotein complex"/>
    <property type="evidence" value="ECO:0007669"/>
    <property type="project" value="UniProtKB-KW"/>
</dbReference>
<proteinExistence type="predicted"/>
<dbReference type="InterPro" id="IPR015943">
    <property type="entry name" value="WD40/YVTN_repeat-like_dom_sf"/>
</dbReference>
<dbReference type="PROSITE" id="PS00678">
    <property type="entry name" value="WD_REPEATS_1"/>
    <property type="match status" value="1"/>
</dbReference>
<dbReference type="STRING" id="1081102.A0A167X7Q6"/>
<keyword evidence="5" id="KW-0539">Nucleus</keyword>
<dbReference type="PANTHER" id="PTHR19924:SF26">
    <property type="entry name" value="U3 SMALL NUCLEOLAR RNA-ASSOCIATED PROTEIN 15 HOMOLOG"/>
    <property type="match status" value="1"/>
</dbReference>
<dbReference type="InterPro" id="IPR019775">
    <property type="entry name" value="WD40_repeat_CS"/>
</dbReference>
<evidence type="ECO:0000256" key="5">
    <source>
        <dbReference type="ARBA" id="ARBA00023242"/>
    </source>
</evidence>
<gene>
    <name evidence="8" type="ORF">SPI_03281</name>
</gene>
<dbReference type="PANTHER" id="PTHR19924">
    <property type="entry name" value="UTP15 U3 SMALL NUCLEOLAR RNA-ASSOCIATED PROTEIN 15 FAMILY MEMBER"/>
    <property type="match status" value="1"/>
</dbReference>
<comment type="subcellular location">
    <subcellularLocation>
        <location evidence="1">Nucleus</location>
        <location evidence="1">Nucleolus</location>
    </subcellularLocation>
</comment>
<dbReference type="OrthoDB" id="431715at2759"/>
<comment type="caution">
    <text evidence="8">The sequence shown here is derived from an EMBL/GenBank/DDBJ whole genome shotgun (WGS) entry which is preliminary data.</text>
</comment>
<dbReference type="PRINTS" id="PR00320">
    <property type="entry name" value="GPROTEINBRPT"/>
</dbReference>
<evidence type="ECO:0000313" key="9">
    <source>
        <dbReference type="Proteomes" id="UP000076874"/>
    </source>
</evidence>
<dbReference type="GO" id="GO:0006364">
    <property type="term" value="P:rRNA processing"/>
    <property type="evidence" value="ECO:0007669"/>
    <property type="project" value="UniProtKB-KW"/>
</dbReference>
<dbReference type="GO" id="GO:0005730">
    <property type="term" value="C:nucleolus"/>
    <property type="evidence" value="ECO:0007669"/>
    <property type="project" value="UniProtKB-SubCell"/>
</dbReference>
<keyword evidence="8" id="KW-0687">Ribonucleoprotein</keyword>
<accession>A0A167X7Q6</accession>
<name>A0A167X7Q6_9HYPO</name>
<dbReference type="SUPFAM" id="SSF50978">
    <property type="entry name" value="WD40 repeat-like"/>
    <property type="match status" value="1"/>
</dbReference>
<feature type="repeat" description="WD" evidence="6">
    <location>
        <begin position="224"/>
        <end position="241"/>
    </location>
</feature>
<dbReference type="InterPro" id="IPR036322">
    <property type="entry name" value="WD40_repeat_dom_sf"/>
</dbReference>
<dbReference type="Pfam" id="PF09384">
    <property type="entry name" value="UTP15_C"/>
    <property type="match status" value="1"/>
</dbReference>
<feature type="domain" description="U3 small nucleolar RNA-associated protein 15 C-terminal" evidence="7">
    <location>
        <begin position="263"/>
        <end position="365"/>
    </location>
</feature>